<protein>
    <submittedName>
        <fullName evidence="1">Uncharacterized protein</fullName>
    </submittedName>
</protein>
<reference evidence="1 2" key="1">
    <citation type="submission" date="2018-01" db="EMBL/GenBank/DDBJ databases">
        <authorList>
            <person name="Gaut B.S."/>
            <person name="Morton B.R."/>
            <person name="Clegg M.T."/>
            <person name="Duvall M.R."/>
        </authorList>
    </citation>
    <scope>NUCLEOTIDE SEQUENCE [LARGE SCALE GENOMIC DNA]</scope>
    <source>
        <strain evidence="1">Cupriavidus taiwanensis cmp 52</strain>
    </source>
</reference>
<organism evidence="1 2">
    <name type="scientific">Cupriavidus taiwanensis</name>
    <dbReference type="NCBI Taxonomy" id="164546"/>
    <lineage>
        <taxon>Bacteria</taxon>
        <taxon>Pseudomonadati</taxon>
        <taxon>Pseudomonadota</taxon>
        <taxon>Betaproteobacteria</taxon>
        <taxon>Burkholderiales</taxon>
        <taxon>Burkholderiaceae</taxon>
        <taxon>Cupriavidus</taxon>
    </lineage>
</organism>
<dbReference type="EMBL" id="OVTA01000137">
    <property type="protein sequence ID" value="SPS03076.1"/>
    <property type="molecule type" value="Genomic_DNA"/>
</dbReference>
<sequence>MSHPRKPPRHEKPSSFARASAKADLLLDAAFSQESPKQMARMGHRSKRLEDVKADLNAAQARVEALFGEPSMTANAIRRRINLDLLQDEEQPFTVMAGVRS</sequence>
<name>A0A375JHJ5_9BURK</name>
<dbReference type="Proteomes" id="UP000256805">
    <property type="component" value="Unassembled WGS sequence"/>
</dbReference>
<dbReference type="AlphaFoldDB" id="A0A375JHJ5"/>
<proteinExistence type="predicted"/>
<evidence type="ECO:0000313" key="2">
    <source>
        <dbReference type="Proteomes" id="UP000256805"/>
    </source>
</evidence>
<gene>
    <name evidence="1" type="ORF">CBM2634_U80009</name>
</gene>
<evidence type="ECO:0000313" key="1">
    <source>
        <dbReference type="EMBL" id="SPS03076.1"/>
    </source>
</evidence>
<accession>A0A375JHJ5</accession>